<name>B6SIA8_MAIZE</name>
<dbReference type="Gene3D" id="1.10.110.10">
    <property type="entry name" value="Plant lipid-transfer and hydrophobic proteins"/>
    <property type="match status" value="1"/>
</dbReference>
<evidence type="ECO:0000313" key="3">
    <source>
        <dbReference type="EMBL" id="ACG24591.1"/>
    </source>
</evidence>
<proteinExistence type="evidence at transcript level"/>
<dbReference type="InterPro" id="IPR036312">
    <property type="entry name" value="Bifun_inhib/LTP/seed_sf"/>
</dbReference>
<dbReference type="Pfam" id="PF14368">
    <property type="entry name" value="LTP_2"/>
    <property type="match status" value="1"/>
</dbReference>
<dbReference type="EMBL" id="EU952473">
    <property type="protein sequence ID" value="ACG24591.1"/>
    <property type="molecule type" value="mRNA"/>
</dbReference>
<accession>B6SIA8</accession>
<keyword evidence="1" id="KW-0732">Signal</keyword>
<feature type="domain" description="Bifunctional inhibitor/plant lipid transfer protein/seed storage helical" evidence="2">
    <location>
        <begin position="42"/>
        <end position="93"/>
    </location>
</feature>
<evidence type="ECO:0000259" key="2">
    <source>
        <dbReference type="Pfam" id="PF14368"/>
    </source>
</evidence>
<dbReference type="InterPro" id="IPR016140">
    <property type="entry name" value="Bifunc_inhib/LTP/seed_store"/>
</dbReference>
<evidence type="ECO:0000256" key="1">
    <source>
        <dbReference type="SAM" id="SignalP"/>
    </source>
</evidence>
<dbReference type="AlphaFoldDB" id="B6SIA8"/>
<feature type="chain" id="PRO_5010825257" description="Bifunctional inhibitor/plant lipid transfer protein/seed storage helical domain-containing protein" evidence="1">
    <location>
        <begin position="27"/>
        <end position="121"/>
    </location>
</feature>
<feature type="signal peptide" evidence="1">
    <location>
        <begin position="1"/>
        <end position="26"/>
    </location>
</feature>
<protein>
    <recommendedName>
        <fullName evidence="2">Bifunctional inhibitor/plant lipid transfer protein/seed storage helical domain-containing protein</fullName>
    </recommendedName>
</protein>
<dbReference type="PANTHER" id="PTHR33286">
    <property type="entry name" value="BIFUNCTIONAL INHIBITOR/LIPID-TRANSFER PROTEIN/SEED STORAGE 2S ALBUMIN SUPERFAMILY PROTEIN"/>
    <property type="match status" value="1"/>
</dbReference>
<reference evidence="3" key="1">
    <citation type="journal article" date="2009" name="Plant Mol. Biol.">
        <title>Insights into corn genes derived from large-scale cDNA sequencing.</title>
        <authorList>
            <person name="Alexandrov N.N."/>
            <person name="Brover V.V."/>
            <person name="Freidin S."/>
            <person name="Troukhan M.E."/>
            <person name="Tatarinova T.V."/>
            <person name="Zhang H."/>
            <person name="Swaller T.J."/>
            <person name="Lu Y.P."/>
            <person name="Bouck J."/>
            <person name="Flavell R.B."/>
            <person name="Feldmann K.A."/>
        </authorList>
    </citation>
    <scope>NUCLEOTIDE SEQUENCE</scope>
</reference>
<dbReference type="PANTHER" id="PTHR33286:SF24">
    <property type="entry name" value="BIFUNCTIONAL INHIBITOR_PLANT LIPID TRANSFER PROTEIN_SEED STORAGE HELICAL DOMAIN-CONTAINING PROTEIN"/>
    <property type="match status" value="1"/>
</dbReference>
<dbReference type="EMBL" id="EU976751">
    <property type="protein sequence ID" value="ACG48869.1"/>
    <property type="molecule type" value="mRNA"/>
</dbReference>
<sequence length="121" mass="13770">MTTKAIIQLLFFALVFATFTAHGAWGEKGCYDEKERFKRECNTSYERPSKSCCDTVRSVDMACVRRTMTSEEEKGLSVQKISFLSMACNNSVRVVGNKYGEIPKRPMWQSFSPPPPHRAHP</sequence>
<organism evidence="3">
    <name type="scientific">Zea mays</name>
    <name type="common">Maize</name>
    <dbReference type="NCBI Taxonomy" id="4577"/>
    <lineage>
        <taxon>Eukaryota</taxon>
        <taxon>Viridiplantae</taxon>
        <taxon>Streptophyta</taxon>
        <taxon>Embryophyta</taxon>
        <taxon>Tracheophyta</taxon>
        <taxon>Spermatophyta</taxon>
        <taxon>Magnoliopsida</taxon>
        <taxon>Liliopsida</taxon>
        <taxon>Poales</taxon>
        <taxon>Poaceae</taxon>
        <taxon>PACMAD clade</taxon>
        <taxon>Panicoideae</taxon>
        <taxon>Andropogonodae</taxon>
        <taxon>Andropogoneae</taxon>
        <taxon>Tripsacinae</taxon>
        <taxon>Zea</taxon>
    </lineage>
</organism>